<organism evidence="2 3">
    <name type="scientific">Methylomonas koyamae</name>
    <dbReference type="NCBI Taxonomy" id="702114"/>
    <lineage>
        <taxon>Bacteria</taxon>
        <taxon>Pseudomonadati</taxon>
        <taxon>Pseudomonadota</taxon>
        <taxon>Gammaproteobacteria</taxon>
        <taxon>Methylococcales</taxon>
        <taxon>Methylococcaceae</taxon>
        <taxon>Methylomonas</taxon>
    </lineage>
</organism>
<sequence>MLINSAQGNFQTARHARLNGLKNMNHDQKSTKIKVLMYFQVFILILVINPWSLIVRNIAFILAAIEIAMVVLVFFPVLIYQLFIKKVGLKRGMELAIESLFNILSIFNAVPF</sequence>
<feature type="transmembrane region" description="Helical" evidence="1">
    <location>
        <begin position="35"/>
        <end position="54"/>
    </location>
</feature>
<gene>
    <name evidence="2" type="ORF">A1355_06855</name>
</gene>
<accession>A0A177NJQ5</accession>
<feature type="transmembrane region" description="Helical" evidence="1">
    <location>
        <begin position="60"/>
        <end position="83"/>
    </location>
</feature>
<proteinExistence type="predicted"/>
<dbReference type="STRING" id="702114.A1355_06855"/>
<evidence type="ECO:0000256" key="1">
    <source>
        <dbReference type="SAM" id="Phobius"/>
    </source>
</evidence>
<dbReference type="EMBL" id="LUUK01000175">
    <property type="protein sequence ID" value="OAI17794.1"/>
    <property type="molecule type" value="Genomic_DNA"/>
</dbReference>
<protein>
    <submittedName>
        <fullName evidence="2">Uncharacterized protein</fullName>
    </submittedName>
</protein>
<keyword evidence="3" id="KW-1185">Reference proteome</keyword>
<keyword evidence="1" id="KW-1133">Transmembrane helix</keyword>
<evidence type="ECO:0000313" key="3">
    <source>
        <dbReference type="Proteomes" id="UP000077628"/>
    </source>
</evidence>
<dbReference type="Proteomes" id="UP000077628">
    <property type="component" value="Unassembled WGS sequence"/>
</dbReference>
<keyword evidence="1" id="KW-0472">Membrane</keyword>
<keyword evidence="1" id="KW-0812">Transmembrane</keyword>
<evidence type="ECO:0000313" key="2">
    <source>
        <dbReference type="EMBL" id="OAI17794.1"/>
    </source>
</evidence>
<dbReference type="AlphaFoldDB" id="A0A177NJQ5"/>
<reference evidence="3" key="1">
    <citation type="submission" date="2016-03" db="EMBL/GenBank/DDBJ databases">
        <authorList>
            <person name="Heylen K."/>
            <person name="De Vos P."/>
            <person name="Vekeman B."/>
        </authorList>
    </citation>
    <scope>NUCLEOTIDE SEQUENCE [LARGE SCALE GENOMIC DNA]</scope>
    <source>
        <strain evidence="3">R-45383</strain>
    </source>
</reference>
<comment type="caution">
    <text evidence="2">The sequence shown here is derived from an EMBL/GenBank/DDBJ whole genome shotgun (WGS) entry which is preliminary data.</text>
</comment>
<name>A0A177NJQ5_9GAMM</name>